<feature type="non-terminal residue" evidence="6">
    <location>
        <position position="241"/>
    </location>
</feature>
<keyword evidence="4 5" id="KW-0472">Membrane</keyword>
<dbReference type="Pfam" id="PF01925">
    <property type="entry name" value="TauE"/>
    <property type="match status" value="1"/>
</dbReference>
<evidence type="ECO:0000256" key="2">
    <source>
        <dbReference type="ARBA" id="ARBA00022692"/>
    </source>
</evidence>
<keyword evidence="3 5" id="KW-1133">Transmembrane helix</keyword>
<feature type="transmembrane region" description="Helical" evidence="5">
    <location>
        <begin position="39"/>
        <end position="59"/>
    </location>
</feature>
<sequence length="241" mass="25655">MPLVLLLAVIFFASFILTMVGLGGGLVFSPLFVLLKFPVSTAVSASLFLNGIAAISAAITYFRKKMVDVKVGLPLLITSTLTAPFGAMVTSRINIRVFTSILAVVIFVAALRMLFSKKTEAEEMDVSPARRIIGGGSIGLVIGFMAGLLGIGGGVFIVPLLIYVLKVPTKIAAATTIFIVVFSSFSGFITHISLADTDWRFILTAAIFSFAGGQLGSRIMAEKLKGRTVRRIFGVVLLLFV</sequence>
<dbReference type="PANTHER" id="PTHR43701:SF2">
    <property type="entry name" value="MEMBRANE TRANSPORTER PROTEIN YJNA-RELATED"/>
    <property type="match status" value="1"/>
</dbReference>
<evidence type="ECO:0000256" key="4">
    <source>
        <dbReference type="ARBA" id="ARBA00023136"/>
    </source>
</evidence>
<feature type="transmembrane region" description="Helical" evidence="5">
    <location>
        <begin position="171"/>
        <end position="189"/>
    </location>
</feature>
<keyword evidence="2 5" id="KW-0812">Transmembrane</keyword>
<comment type="caution">
    <text evidence="6">The sequence shown here is derived from an EMBL/GenBank/DDBJ whole genome shotgun (WGS) entry which is preliminary data.</text>
</comment>
<dbReference type="EMBL" id="BARW01022239">
    <property type="protein sequence ID" value="GAI97180.1"/>
    <property type="molecule type" value="Genomic_DNA"/>
</dbReference>
<feature type="transmembrane region" description="Helical" evidence="5">
    <location>
        <begin position="95"/>
        <end position="115"/>
    </location>
</feature>
<dbReference type="InterPro" id="IPR051598">
    <property type="entry name" value="TSUP/Inactive_protease-like"/>
</dbReference>
<name>X1UBE1_9ZZZZ</name>
<evidence type="ECO:0000313" key="6">
    <source>
        <dbReference type="EMBL" id="GAI97180.1"/>
    </source>
</evidence>
<reference evidence="6" key="1">
    <citation type="journal article" date="2014" name="Front. Microbiol.">
        <title>High frequency of phylogenetically diverse reductive dehalogenase-homologous genes in deep subseafloor sedimentary metagenomes.</title>
        <authorList>
            <person name="Kawai M."/>
            <person name="Futagami T."/>
            <person name="Toyoda A."/>
            <person name="Takaki Y."/>
            <person name="Nishi S."/>
            <person name="Hori S."/>
            <person name="Arai W."/>
            <person name="Tsubouchi T."/>
            <person name="Morono Y."/>
            <person name="Uchiyama I."/>
            <person name="Ito T."/>
            <person name="Fujiyama A."/>
            <person name="Inagaki F."/>
            <person name="Takami H."/>
        </authorList>
    </citation>
    <scope>NUCLEOTIDE SEQUENCE</scope>
    <source>
        <strain evidence="6">Expedition CK06-06</strain>
    </source>
</reference>
<evidence type="ECO:0000256" key="1">
    <source>
        <dbReference type="ARBA" id="ARBA00004141"/>
    </source>
</evidence>
<dbReference type="PANTHER" id="PTHR43701">
    <property type="entry name" value="MEMBRANE TRANSPORTER PROTEIN MJ0441-RELATED"/>
    <property type="match status" value="1"/>
</dbReference>
<feature type="transmembrane region" description="Helical" evidence="5">
    <location>
        <begin position="71"/>
        <end position="89"/>
    </location>
</feature>
<proteinExistence type="predicted"/>
<organism evidence="6">
    <name type="scientific">marine sediment metagenome</name>
    <dbReference type="NCBI Taxonomy" id="412755"/>
    <lineage>
        <taxon>unclassified sequences</taxon>
        <taxon>metagenomes</taxon>
        <taxon>ecological metagenomes</taxon>
    </lineage>
</organism>
<evidence type="ECO:0000256" key="3">
    <source>
        <dbReference type="ARBA" id="ARBA00022989"/>
    </source>
</evidence>
<feature type="transmembrane region" description="Helical" evidence="5">
    <location>
        <begin position="136"/>
        <end position="165"/>
    </location>
</feature>
<evidence type="ECO:0000256" key="5">
    <source>
        <dbReference type="SAM" id="Phobius"/>
    </source>
</evidence>
<dbReference type="GO" id="GO:0016020">
    <property type="term" value="C:membrane"/>
    <property type="evidence" value="ECO:0007669"/>
    <property type="project" value="UniProtKB-SubCell"/>
</dbReference>
<evidence type="ECO:0008006" key="7">
    <source>
        <dbReference type="Google" id="ProtNLM"/>
    </source>
</evidence>
<protein>
    <recommendedName>
        <fullName evidence="7">Membrane transporter protein</fullName>
    </recommendedName>
</protein>
<dbReference type="AlphaFoldDB" id="X1UBE1"/>
<comment type="subcellular location">
    <subcellularLocation>
        <location evidence="1">Membrane</location>
        <topology evidence="1">Multi-pass membrane protein</topology>
    </subcellularLocation>
</comment>
<accession>X1UBE1</accession>
<gene>
    <name evidence="6" type="ORF">S12H4_37181</name>
</gene>
<dbReference type="InterPro" id="IPR002781">
    <property type="entry name" value="TM_pro_TauE-like"/>
</dbReference>